<sequence>MSTFYPFLLTTVIVAIFSSTSIICDTLSFDSTKSLISKSNLGYYPPAEPDYPPITAYPPSAKLPESSRFWFGEQELEISPNPDQGKIYGDKLSVRVSSVPHPDNFNSNDDASEAGTISNPARYFLHGAHFERIKPPTCRLISCHGPYPNDGSLLINKEKGNSNEECEQIFVQMNGCVAHKGYPIGMVCTICCQCTKQLISEMSHSRGFLKTDWLTRERFTFI</sequence>
<dbReference type="OrthoDB" id="5800408at2759"/>
<organism evidence="1 2">
    <name type="scientific">Acanthocheilonema viteae</name>
    <name type="common">Filarial nematode worm</name>
    <name type="synonym">Dipetalonema viteae</name>
    <dbReference type="NCBI Taxonomy" id="6277"/>
    <lineage>
        <taxon>Eukaryota</taxon>
        <taxon>Metazoa</taxon>
        <taxon>Ecdysozoa</taxon>
        <taxon>Nematoda</taxon>
        <taxon>Chromadorea</taxon>
        <taxon>Rhabditida</taxon>
        <taxon>Spirurina</taxon>
        <taxon>Spiruromorpha</taxon>
        <taxon>Filarioidea</taxon>
        <taxon>Onchocercidae</taxon>
        <taxon>Acanthocheilonema</taxon>
    </lineage>
</organism>
<dbReference type="AlphaFoldDB" id="A0A498SIL5"/>
<name>A0A498SIL5_ACAVI</name>
<protein>
    <submittedName>
        <fullName evidence="1">Uncharacterized protein</fullName>
    </submittedName>
</protein>
<keyword evidence="2" id="KW-1185">Reference proteome</keyword>
<evidence type="ECO:0000313" key="2">
    <source>
        <dbReference type="Proteomes" id="UP000276991"/>
    </source>
</evidence>
<evidence type="ECO:0000313" key="1">
    <source>
        <dbReference type="EMBL" id="VBB28478.1"/>
    </source>
</evidence>
<dbReference type="EMBL" id="UPTC01000412">
    <property type="protein sequence ID" value="VBB28478.1"/>
    <property type="molecule type" value="Genomic_DNA"/>
</dbReference>
<accession>A0A498SIL5</accession>
<proteinExistence type="predicted"/>
<gene>
    <name evidence="1" type="ORF">NAV_LOCUS3308</name>
</gene>
<reference evidence="1 2" key="1">
    <citation type="submission" date="2018-08" db="EMBL/GenBank/DDBJ databases">
        <authorList>
            <person name="Laetsch R D."/>
            <person name="Stevens L."/>
            <person name="Kumar S."/>
            <person name="Blaxter L. M."/>
        </authorList>
    </citation>
    <scope>NUCLEOTIDE SEQUENCE [LARGE SCALE GENOMIC DNA]</scope>
</reference>
<dbReference type="Proteomes" id="UP000276991">
    <property type="component" value="Unassembled WGS sequence"/>
</dbReference>